<name>A0A081G212_9GAMM</name>
<dbReference type="EMBL" id="JMQN01000015">
    <property type="protein sequence ID" value="KEA64817.1"/>
    <property type="molecule type" value="Genomic_DNA"/>
</dbReference>
<dbReference type="RefSeq" id="WP_036185037.1">
    <property type="nucleotide sequence ID" value="NZ_JMQN01000015.1"/>
</dbReference>
<proteinExistence type="inferred from homology"/>
<feature type="transmembrane region" description="Helical" evidence="7">
    <location>
        <begin position="266"/>
        <end position="297"/>
    </location>
</feature>
<feature type="domain" description="ABC3 transporter permease C-terminal" evidence="8">
    <location>
        <begin position="278"/>
        <end position="390"/>
    </location>
</feature>
<dbReference type="GO" id="GO:0005886">
    <property type="term" value="C:plasma membrane"/>
    <property type="evidence" value="ECO:0007669"/>
    <property type="project" value="UniProtKB-SubCell"/>
</dbReference>
<organism evidence="10 11">
    <name type="scientific">Marinobacterium lacunae</name>
    <dbReference type="NCBI Taxonomy" id="1232683"/>
    <lineage>
        <taxon>Bacteria</taxon>
        <taxon>Pseudomonadati</taxon>
        <taxon>Pseudomonadota</taxon>
        <taxon>Gammaproteobacteria</taxon>
        <taxon>Oceanospirillales</taxon>
        <taxon>Oceanospirillaceae</taxon>
        <taxon>Marinobacterium</taxon>
    </lineage>
</organism>
<feature type="domain" description="MacB-like periplasmic core" evidence="9">
    <location>
        <begin position="21"/>
        <end position="240"/>
    </location>
</feature>
<dbReference type="Pfam" id="PF12704">
    <property type="entry name" value="MacB_PCD"/>
    <property type="match status" value="1"/>
</dbReference>
<evidence type="ECO:0000256" key="7">
    <source>
        <dbReference type="SAM" id="Phobius"/>
    </source>
</evidence>
<comment type="subcellular location">
    <subcellularLocation>
        <location evidence="1">Cell membrane</location>
        <topology evidence="1">Multi-pass membrane protein</topology>
    </subcellularLocation>
</comment>
<evidence type="ECO:0000313" key="11">
    <source>
        <dbReference type="Proteomes" id="UP000028252"/>
    </source>
</evidence>
<dbReference type="eggNOG" id="COG0577">
    <property type="taxonomic scope" value="Bacteria"/>
</dbReference>
<dbReference type="Pfam" id="PF02687">
    <property type="entry name" value="FtsX"/>
    <property type="match status" value="1"/>
</dbReference>
<evidence type="ECO:0000256" key="5">
    <source>
        <dbReference type="ARBA" id="ARBA00023136"/>
    </source>
</evidence>
<evidence type="ECO:0000259" key="9">
    <source>
        <dbReference type="Pfam" id="PF12704"/>
    </source>
</evidence>
<comment type="similarity">
    <text evidence="6">Belongs to the ABC-4 integral membrane protein family.</text>
</comment>
<evidence type="ECO:0000256" key="4">
    <source>
        <dbReference type="ARBA" id="ARBA00022989"/>
    </source>
</evidence>
<feature type="transmembrane region" description="Helical" evidence="7">
    <location>
        <begin position="318"/>
        <end position="351"/>
    </location>
</feature>
<evidence type="ECO:0000256" key="6">
    <source>
        <dbReference type="ARBA" id="ARBA00038076"/>
    </source>
</evidence>
<dbReference type="Proteomes" id="UP000028252">
    <property type="component" value="Unassembled WGS sequence"/>
</dbReference>
<dbReference type="PATRIC" id="fig|1232683.4.peg.1260"/>
<dbReference type="InterPro" id="IPR050250">
    <property type="entry name" value="Macrolide_Exporter_MacB"/>
</dbReference>
<evidence type="ECO:0000259" key="8">
    <source>
        <dbReference type="Pfam" id="PF02687"/>
    </source>
</evidence>
<accession>A0A081G212</accession>
<dbReference type="InterPro" id="IPR003838">
    <property type="entry name" value="ABC3_permease_C"/>
</dbReference>
<evidence type="ECO:0000313" key="10">
    <source>
        <dbReference type="EMBL" id="KEA64817.1"/>
    </source>
</evidence>
<keyword evidence="4 7" id="KW-1133">Transmembrane helix</keyword>
<dbReference type="PANTHER" id="PTHR30572">
    <property type="entry name" value="MEMBRANE COMPONENT OF TRANSPORTER-RELATED"/>
    <property type="match status" value="1"/>
</dbReference>
<dbReference type="InterPro" id="IPR025857">
    <property type="entry name" value="MacB_PCD"/>
</dbReference>
<evidence type="ECO:0000256" key="1">
    <source>
        <dbReference type="ARBA" id="ARBA00004651"/>
    </source>
</evidence>
<keyword evidence="5 7" id="KW-0472">Membrane</keyword>
<dbReference type="AlphaFoldDB" id="A0A081G212"/>
<reference evidence="10 11" key="1">
    <citation type="submission" date="2014-04" db="EMBL/GenBank/DDBJ databases">
        <title>Marinobacterium kochiensis sp. nov., isolated from sediment sample collected from Kochi backwaters in Kerala, India.</title>
        <authorList>
            <person name="Singh A."/>
            <person name="Pinnaka A.K."/>
        </authorList>
    </citation>
    <scope>NUCLEOTIDE SEQUENCE [LARGE SCALE GENOMIC DNA]</scope>
    <source>
        <strain evidence="10 11">AK27</strain>
    </source>
</reference>
<sequence length="397" mass="42247">MLSRDYLRLTFGTLHAGRMRSVLTIVGIAIGIAAVLMLTTLGQGIRLYVLENFSQFGSRIVAVTPGKSQTGGMGGLLSSTRPISLEDARSFRSLPYAIHVVPIVQGAGAIEYGNRVRHTDILGVGPDAAAAWRFNIALGRFLPQSGGYSQPFAVLGHKVHAELFGGENPLGRFIRVGGERYRVVGVMEEKGQMLGFDLDDIVYIPIDRALSLFNRTGLMEVDITYQPSTTAQAMAERIRTRLIARHGGEDFTIITQDEMLSSLDRILGILTLAIGGLGGISLLVGAIGILTIMVTTVRERRSEIGLLRALGATTRQVLLLFLCEAVLLALAGGLAGLLLSALFLGILSLAIPALPIQISPLFLLLALSLSAMVGLLAGVLPASQAARLNPVSALQSE</sequence>
<protein>
    <submittedName>
        <fullName evidence="10">Putative ABC transporter protein</fullName>
    </submittedName>
</protein>
<comment type="caution">
    <text evidence="10">The sequence shown here is derived from an EMBL/GenBank/DDBJ whole genome shotgun (WGS) entry which is preliminary data.</text>
</comment>
<feature type="transmembrane region" description="Helical" evidence="7">
    <location>
        <begin position="357"/>
        <end position="380"/>
    </location>
</feature>
<gene>
    <name evidence="10" type="ORF">ADIMK_1270</name>
</gene>
<feature type="transmembrane region" description="Helical" evidence="7">
    <location>
        <begin position="21"/>
        <end position="42"/>
    </location>
</feature>
<keyword evidence="2" id="KW-1003">Cell membrane</keyword>
<dbReference type="OrthoDB" id="9802264at2"/>
<dbReference type="PANTHER" id="PTHR30572:SF4">
    <property type="entry name" value="ABC TRANSPORTER PERMEASE YTRF"/>
    <property type="match status" value="1"/>
</dbReference>
<keyword evidence="3 7" id="KW-0812">Transmembrane</keyword>
<evidence type="ECO:0000256" key="2">
    <source>
        <dbReference type="ARBA" id="ARBA00022475"/>
    </source>
</evidence>
<dbReference type="STRING" id="1232683.ADIMK_1270"/>
<keyword evidence="11" id="KW-1185">Reference proteome</keyword>
<evidence type="ECO:0000256" key="3">
    <source>
        <dbReference type="ARBA" id="ARBA00022692"/>
    </source>
</evidence>
<dbReference type="GO" id="GO:0022857">
    <property type="term" value="F:transmembrane transporter activity"/>
    <property type="evidence" value="ECO:0007669"/>
    <property type="project" value="TreeGrafter"/>
</dbReference>